<reference evidence="1" key="2">
    <citation type="submission" date="2020-09" db="EMBL/GenBank/DDBJ databases">
        <authorList>
            <person name="Sun Q."/>
            <person name="Sedlacek I."/>
        </authorList>
    </citation>
    <scope>NUCLEOTIDE SEQUENCE</scope>
    <source>
        <strain evidence="1">CCM 8606</strain>
    </source>
</reference>
<dbReference type="Proteomes" id="UP000619536">
    <property type="component" value="Unassembled WGS sequence"/>
</dbReference>
<dbReference type="EMBL" id="BMDH01000002">
    <property type="protein sequence ID" value="GGI14213.1"/>
    <property type="molecule type" value="Genomic_DNA"/>
</dbReference>
<gene>
    <name evidence="1" type="ORF">GCM10007377_09810</name>
</gene>
<protein>
    <submittedName>
        <fullName evidence="1">Uncharacterized protein</fullName>
    </submittedName>
</protein>
<evidence type="ECO:0000313" key="2">
    <source>
        <dbReference type="Proteomes" id="UP000619536"/>
    </source>
</evidence>
<organism evidence="1 2">
    <name type="scientific">Galliscardovia ingluviei</name>
    <dbReference type="NCBI Taxonomy" id="1769422"/>
    <lineage>
        <taxon>Bacteria</taxon>
        <taxon>Bacillati</taxon>
        <taxon>Actinomycetota</taxon>
        <taxon>Actinomycetes</taxon>
        <taxon>Bifidobacteriales</taxon>
        <taxon>Bifidobacteriaceae</taxon>
        <taxon>Galliscardovia</taxon>
    </lineage>
</organism>
<keyword evidence="2" id="KW-1185">Reference proteome</keyword>
<name>A0A8J3AIR7_9BIFI</name>
<evidence type="ECO:0000313" key="1">
    <source>
        <dbReference type="EMBL" id="GGI14213.1"/>
    </source>
</evidence>
<dbReference type="AlphaFoldDB" id="A0A8J3AIR7"/>
<sequence length="85" mass="9539">MYIIGELPHNVFCCPVKMPERISNGDRGNPISVNCESGETFLKFGIPRNAGMSTIELIQTAIIVEQQYINKVSFDLTKKALYVFV</sequence>
<accession>A0A8J3AIR7</accession>
<comment type="caution">
    <text evidence="1">The sequence shown here is derived from an EMBL/GenBank/DDBJ whole genome shotgun (WGS) entry which is preliminary data.</text>
</comment>
<proteinExistence type="predicted"/>
<reference evidence="1" key="1">
    <citation type="journal article" date="2014" name="Int. J. Syst. Evol. Microbiol.">
        <title>Complete genome sequence of Corynebacterium casei LMG S-19264T (=DSM 44701T), isolated from a smear-ripened cheese.</title>
        <authorList>
            <consortium name="US DOE Joint Genome Institute (JGI-PGF)"/>
            <person name="Walter F."/>
            <person name="Albersmeier A."/>
            <person name="Kalinowski J."/>
            <person name="Ruckert C."/>
        </authorList>
    </citation>
    <scope>NUCLEOTIDE SEQUENCE</scope>
    <source>
        <strain evidence="1">CCM 8606</strain>
    </source>
</reference>